<evidence type="ECO:0000256" key="1">
    <source>
        <dbReference type="ARBA" id="ARBA00004651"/>
    </source>
</evidence>
<dbReference type="EMBL" id="LCCF01000005">
    <property type="protein sequence ID" value="KKS25207.1"/>
    <property type="molecule type" value="Genomic_DNA"/>
</dbReference>
<evidence type="ECO:0000256" key="2">
    <source>
        <dbReference type="ARBA" id="ARBA00022475"/>
    </source>
</evidence>
<evidence type="ECO:0000259" key="8">
    <source>
        <dbReference type="SMART" id="SM00014"/>
    </source>
</evidence>
<evidence type="ECO:0000256" key="4">
    <source>
        <dbReference type="ARBA" id="ARBA00022801"/>
    </source>
</evidence>
<dbReference type="PANTHER" id="PTHR14969:SF62">
    <property type="entry name" value="DECAPRENYLPHOSPHORYL-5-PHOSPHORIBOSE PHOSPHATASE RV3807C-RELATED"/>
    <property type="match status" value="1"/>
</dbReference>
<feature type="transmembrane region" description="Helical" evidence="7">
    <location>
        <begin position="20"/>
        <end position="45"/>
    </location>
</feature>
<dbReference type="GO" id="GO:0005886">
    <property type="term" value="C:plasma membrane"/>
    <property type="evidence" value="ECO:0007669"/>
    <property type="project" value="UniProtKB-SubCell"/>
</dbReference>
<evidence type="ECO:0000313" key="9">
    <source>
        <dbReference type="EMBL" id="KKS25207.1"/>
    </source>
</evidence>
<protein>
    <submittedName>
        <fullName evidence="9">Phosphoesterase PA-phosphatase related protein</fullName>
    </submittedName>
</protein>
<dbReference type="PANTHER" id="PTHR14969">
    <property type="entry name" value="SPHINGOSINE-1-PHOSPHATE PHOSPHOHYDROLASE"/>
    <property type="match status" value="1"/>
</dbReference>
<evidence type="ECO:0000313" key="10">
    <source>
        <dbReference type="Proteomes" id="UP000034256"/>
    </source>
</evidence>
<comment type="subcellular location">
    <subcellularLocation>
        <location evidence="1">Cell membrane</location>
        <topology evidence="1">Multi-pass membrane protein</topology>
    </subcellularLocation>
</comment>
<dbReference type="InterPro" id="IPR000326">
    <property type="entry name" value="PAP2/HPO"/>
</dbReference>
<dbReference type="Gene3D" id="1.20.144.10">
    <property type="entry name" value="Phosphatidic acid phosphatase type 2/haloperoxidase"/>
    <property type="match status" value="1"/>
</dbReference>
<evidence type="ECO:0000256" key="7">
    <source>
        <dbReference type="SAM" id="Phobius"/>
    </source>
</evidence>
<keyword evidence="3 7" id="KW-0812">Transmembrane</keyword>
<organism evidence="9 10">
    <name type="scientific">Candidatus Wolfebacteria bacterium GW2011_GWA2_42_10</name>
    <dbReference type="NCBI Taxonomy" id="1619004"/>
    <lineage>
        <taxon>Bacteria</taxon>
        <taxon>Candidatus Wolfeibacteriota</taxon>
    </lineage>
</organism>
<evidence type="ECO:0000256" key="6">
    <source>
        <dbReference type="ARBA" id="ARBA00023136"/>
    </source>
</evidence>
<evidence type="ECO:0000256" key="3">
    <source>
        <dbReference type="ARBA" id="ARBA00022692"/>
    </source>
</evidence>
<keyword evidence="6 7" id="KW-0472">Membrane</keyword>
<dbReference type="SMART" id="SM00014">
    <property type="entry name" value="acidPPc"/>
    <property type="match status" value="1"/>
</dbReference>
<name>A0A0G0XL87_9BACT</name>
<dbReference type="SUPFAM" id="SSF48317">
    <property type="entry name" value="Acid phosphatase/Vanadium-dependent haloperoxidase"/>
    <property type="match status" value="1"/>
</dbReference>
<dbReference type="Proteomes" id="UP000034256">
    <property type="component" value="Unassembled WGS sequence"/>
</dbReference>
<feature type="transmembrane region" description="Helical" evidence="7">
    <location>
        <begin position="98"/>
        <end position="117"/>
    </location>
</feature>
<accession>A0A0G0XL87</accession>
<evidence type="ECO:0000256" key="5">
    <source>
        <dbReference type="ARBA" id="ARBA00022989"/>
    </source>
</evidence>
<proteinExistence type="predicted"/>
<comment type="caution">
    <text evidence="9">The sequence shown here is derived from an EMBL/GenBank/DDBJ whole genome shotgun (WGS) entry which is preliminary data.</text>
</comment>
<sequence>MEKLFYLIFSVSGQNIFFDSVIIFFGTYFAMIAGGIFILLAFWYYMADERKYSRAIILGLISAFFARYGIVSLIRIYYQSPRPFTFLDINNLIFDSNYSFPSGHAMFFFTLGTVMYAVNKKMAWFAYISGFVIGIARIAGGVHWPTDILGGMILGIVFGIIVNWANSNFMASSR</sequence>
<feature type="domain" description="Phosphatidic acid phosphatase type 2/haloperoxidase" evidence="8">
    <location>
        <begin position="56"/>
        <end position="163"/>
    </location>
</feature>
<feature type="transmembrane region" description="Helical" evidence="7">
    <location>
        <begin position="57"/>
        <end position="78"/>
    </location>
</feature>
<keyword evidence="2" id="KW-1003">Cell membrane</keyword>
<keyword evidence="5 7" id="KW-1133">Transmembrane helix</keyword>
<dbReference type="InterPro" id="IPR036938">
    <property type="entry name" value="PAP2/HPO_sf"/>
</dbReference>
<keyword evidence="4" id="KW-0378">Hydrolase</keyword>
<dbReference type="Pfam" id="PF01569">
    <property type="entry name" value="PAP2"/>
    <property type="match status" value="1"/>
</dbReference>
<dbReference type="GO" id="GO:0016787">
    <property type="term" value="F:hydrolase activity"/>
    <property type="evidence" value="ECO:0007669"/>
    <property type="project" value="UniProtKB-KW"/>
</dbReference>
<gene>
    <name evidence="9" type="ORF">UU85_C0005G0017</name>
</gene>
<feature type="transmembrane region" description="Helical" evidence="7">
    <location>
        <begin position="124"/>
        <end position="142"/>
    </location>
</feature>
<reference evidence="9 10" key="1">
    <citation type="journal article" date="2015" name="Nature">
        <title>rRNA introns, odd ribosomes, and small enigmatic genomes across a large radiation of phyla.</title>
        <authorList>
            <person name="Brown C.T."/>
            <person name="Hug L.A."/>
            <person name="Thomas B.C."/>
            <person name="Sharon I."/>
            <person name="Castelle C.J."/>
            <person name="Singh A."/>
            <person name="Wilkins M.J."/>
            <person name="Williams K.H."/>
            <person name="Banfield J.F."/>
        </authorList>
    </citation>
    <scope>NUCLEOTIDE SEQUENCE [LARGE SCALE GENOMIC DNA]</scope>
</reference>
<feature type="transmembrane region" description="Helical" evidence="7">
    <location>
        <begin position="148"/>
        <end position="165"/>
    </location>
</feature>
<dbReference type="AlphaFoldDB" id="A0A0G0XL87"/>